<evidence type="ECO:0000256" key="10">
    <source>
        <dbReference type="ARBA" id="ARBA00052076"/>
    </source>
</evidence>
<dbReference type="SUPFAM" id="SSF53474">
    <property type="entry name" value="alpha/beta-Hydrolases"/>
    <property type="match status" value="1"/>
</dbReference>
<dbReference type="InterPro" id="IPR001563">
    <property type="entry name" value="Peptidase_S10"/>
</dbReference>
<keyword evidence="7 11" id="KW-0378">Hydrolase</keyword>
<evidence type="ECO:0000256" key="8">
    <source>
        <dbReference type="ARBA" id="ARBA00023157"/>
    </source>
</evidence>
<protein>
    <recommendedName>
        <fullName evidence="11">Carboxypeptidase</fullName>
        <ecNumber evidence="11">3.4.16.-</ecNumber>
    </recommendedName>
</protein>
<dbReference type="Gene3D" id="3.40.50.1820">
    <property type="entry name" value="alpha/beta hydrolase"/>
    <property type="match status" value="1"/>
</dbReference>
<feature type="signal peptide" evidence="11">
    <location>
        <begin position="1"/>
        <end position="20"/>
    </location>
</feature>
<reference evidence="12 13" key="1">
    <citation type="journal article" date="2016" name="PLoS ONE">
        <title>Sequence Assembly of Yarrowia lipolytica Strain W29/CLIB89 Shows Transposable Element Diversity.</title>
        <authorList>
            <person name="Magnan C."/>
            <person name="Yu J."/>
            <person name="Chang I."/>
            <person name="Jahn E."/>
            <person name="Kanomata Y."/>
            <person name="Wu J."/>
            <person name="Zeller M."/>
            <person name="Oakes M."/>
            <person name="Baldi P."/>
            <person name="Sandmeyer S."/>
        </authorList>
    </citation>
    <scope>NUCLEOTIDE SEQUENCE [LARGE SCALE GENOMIC DNA]</scope>
    <source>
        <strain evidence="13">CLIB89(W29)</strain>
    </source>
</reference>
<evidence type="ECO:0000256" key="3">
    <source>
        <dbReference type="ARBA" id="ARBA00022554"/>
    </source>
</evidence>
<organism evidence="12 13">
    <name type="scientific">Yarrowia lipolytica</name>
    <name type="common">Candida lipolytica</name>
    <dbReference type="NCBI Taxonomy" id="4952"/>
    <lineage>
        <taxon>Eukaryota</taxon>
        <taxon>Fungi</taxon>
        <taxon>Dikarya</taxon>
        <taxon>Ascomycota</taxon>
        <taxon>Saccharomycotina</taxon>
        <taxon>Dipodascomycetes</taxon>
        <taxon>Dipodascales</taxon>
        <taxon>Dipodascales incertae sedis</taxon>
        <taxon>Yarrowia</taxon>
    </lineage>
</organism>
<dbReference type="PANTHER" id="PTHR11802">
    <property type="entry name" value="SERINE PROTEASE FAMILY S10 SERINE CARBOXYPEPTIDASE"/>
    <property type="match status" value="1"/>
</dbReference>
<comment type="catalytic activity">
    <reaction evidence="10">
        <text>Release of a C-terminal amino acid with broad specificity.</text>
        <dbReference type="EC" id="3.4.16.5"/>
    </reaction>
</comment>
<dbReference type="EMBL" id="CP017554">
    <property type="protein sequence ID" value="AOW01075.1"/>
    <property type="molecule type" value="Genomic_DNA"/>
</dbReference>
<evidence type="ECO:0000256" key="7">
    <source>
        <dbReference type="ARBA" id="ARBA00022801"/>
    </source>
</evidence>
<keyword evidence="4 11" id="KW-0121">Carboxypeptidase</keyword>
<evidence type="ECO:0000256" key="4">
    <source>
        <dbReference type="ARBA" id="ARBA00022645"/>
    </source>
</evidence>
<dbReference type="OMA" id="HEIAINH"/>
<sequence length="554" mass="61945">MKFSVASVAAFSMAMSVVSAFSIPEIPLLQQNPLGGLDQVQDAISMSPATVSALKDIASSAGERIQDVSAEILHSWAQIEHEFPGGLKRYLQTTAQQDTRFEPKKLAANRNTKWIAKHTMESAPGHVLRVADPSSLGLDDVQQYSGYVDIEEEDKHFFYWFFESRNDPKNDPVLLWLNGGPGCSSMTGQFFELGPSSINEDLTLTWNPSSWNQNASVIFLDQPVNVGFSYSSNRVKNSRAAAEDVHKFLSLFFDKFPKYAKQDFHIAGESYAGHYIPAIATEIQSHSDKNYNLTSILIGNGITDERTQVEYYRPMACGEGGYPAVITPEECDKMERDVPKCQRLVDLCYSTNNRIACVAPNFYCNAVTMGAYQQTGRNVYDIREQCGDSDLCYEQEDWITAYLNQPHVLEAIGAEVEVFEGCKNDVGIDFVFDGDHNRPFHYDVADLLDDGLPVLIYAGDKDFICNWLGNQAWTDTLDWTDAESFFLAETRNWTAQVPTKHGKTKAVHAGTVKNAGKLTYLRVFDAGHMVPFNQPETSLDMVNRWIAGDYAFKG</sequence>
<comment type="subcellular location">
    <subcellularLocation>
        <location evidence="1">Vacuole</location>
    </subcellularLocation>
</comment>
<dbReference type="PRINTS" id="PR00724">
    <property type="entry name" value="CRBOXYPTASEC"/>
</dbReference>
<gene>
    <name evidence="12" type="ORF">YALI1_B02415g</name>
</gene>
<dbReference type="GO" id="GO:0000328">
    <property type="term" value="C:fungal-type vacuole lumen"/>
    <property type="evidence" value="ECO:0007669"/>
    <property type="project" value="UniProtKB-ARBA"/>
</dbReference>
<dbReference type="FunFam" id="1.10.287.410:FF:000001">
    <property type="entry name" value="Carboxypeptidase Y"/>
    <property type="match status" value="1"/>
</dbReference>
<keyword evidence="6 11" id="KW-0732">Signal</keyword>
<name>A0A1D8N620_YARLL</name>
<keyword evidence="9" id="KW-0325">Glycoprotein</keyword>
<dbReference type="Pfam" id="PF00450">
    <property type="entry name" value="Peptidase_S10"/>
    <property type="match status" value="1"/>
</dbReference>
<proteinExistence type="inferred from homology"/>
<dbReference type="GO" id="GO:0031638">
    <property type="term" value="P:zymogen activation"/>
    <property type="evidence" value="ECO:0007669"/>
    <property type="project" value="UniProtKB-ARBA"/>
</dbReference>
<feature type="chain" id="PRO_5018800104" description="Carboxypeptidase" evidence="11">
    <location>
        <begin position="21"/>
        <end position="554"/>
    </location>
</feature>
<dbReference type="GeneID" id="2907575"/>
<evidence type="ECO:0000256" key="11">
    <source>
        <dbReference type="RuleBase" id="RU361156"/>
    </source>
</evidence>
<dbReference type="Gene3D" id="1.10.287.410">
    <property type="match status" value="1"/>
</dbReference>
<evidence type="ECO:0000313" key="12">
    <source>
        <dbReference type="EMBL" id="AOW01075.1"/>
    </source>
</evidence>
<evidence type="ECO:0000256" key="2">
    <source>
        <dbReference type="ARBA" id="ARBA00009431"/>
    </source>
</evidence>
<evidence type="ECO:0000256" key="9">
    <source>
        <dbReference type="ARBA" id="ARBA00023180"/>
    </source>
</evidence>
<keyword evidence="3" id="KW-0926">Vacuole</keyword>
<dbReference type="InterPro" id="IPR033124">
    <property type="entry name" value="Ser_caboxypep_his_AS"/>
</dbReference>
<evidence type="ECO:0000256" key="6">
    <source>
        <dbReference type="ARBA" id="ARBA00022729"/>
    </source>
</evidence>
<dbReference type="GO" id="GO:0004185">
    <property type="term" value="F:serine-type carboxypeptidase activity"/>
    <property type="evidence" value="ECO:0007669"/>
    <property type="project" value="UniProtKB-UniRule"/>
</dbReference>
<keyword evidence="8" id="KW-1015">Disulfide bond</keyword>
<evidence type="ECO:0000313" key="13">
    <source>
        <dbReference type="Proteomes" id="UP000182444"/>
    </source>
</evidence>
<dbReference type="Proteomes" id="UP000182444">
    <property type="component" value="Chromosome 1B"/>
</dbReference>
<dbReference type="RefSeq" id="XP_068138047.1">
    <property type="nucleotide sequence ID" value="XM_068281946.1"/>
</dbReference>
<dbReference type="PROSITE" id="PS00131">
    <property type="entry name" value="CARBOXYPEPT_SER_SER"/>
    <property type="match status" value="1"/>
</dbReference>
<dbReference type="GO" id="GO:0006995">
    <property type="term" value="P:cellular response to nitrogen starvation"/>
    <property type="evidence" value="ECO:0007669"/>
    <property type="project" value="UniProtKB-ARBA"/>
</dbReference>
<accession>A0A1D8N620</accession>
<dbReference type="AlphaFoldDB" id="A0A1D8N620"/>
<comment type="similarity">
    <text evidence="2 11">Belongs to the peptidase S10 family.</text>
</comment>
<keyword evidence="5 11" id="KW-0645">Protease</keyword>
<dbReference type="eggNOG" id="KOG1282">
    <property type="taxonomic scope" value="Eukaryota"/>
</dbReference>
<dbReference type="EC" id="3.4.16.-" evidence="11"/>
<evidence type="ECO:0000256" key="5">
    <source>
        <dbReference type="ARBA" id="ARBA00022670"/>
    </source>
</evidence>
<dbReference type="GO" id="GO:0046938">
    <property type="term" value="P:phytochelatin biosynthetic process"/>
    <property type="evidence" value="ECO:0007669"/>
    <property type="project" value="UniProtKB-ARBA"/>
</dbReference>
<dbReference type="PANTHER" id="PTHR11802:SF113">
    <property type="entry name" value="SERINE CARBOXYPEPTIDASE CTSA-4.1"/>
    <property type="match status" value="1"/>
</dbReference>
<dbReference type="VEuPathDB" id="FungiDB:YALI1_B02415g"/>
<evidence type="ECO:0000256" key="1">
    <source>
        <dbReference type="ARBA" id="ARBA00004116"/>
    </source>
</evidence>
<dbReference type="PROSITE" id="PS00560">
    <property type="entry name" value="CARBOXYPEPT_SER_HIS"/>
    <property type="match status" value="1"/>
</dbReference>
<dbReference type="InterPro" id="IPR018202">
    <property type="entry name" value="Ser_caboxypep_ser_AS"/>
</dbReference>
<dbReference type="VEuPathDB" id="FungiDB:YALI0_B01408g"/>
<dbReference type="InterPro" id="IPR029058">
    <property type="entry name" value="AB_hydrolase_fold"/>
</dbReference>